<evidence type="ECO:0000313" key="9">
    <source>
        <dbReference type="EMBL" id="RDK95938.1"/>
    </source>
</evidence>
<feature type="domain" description="SprT-like" evidence="8">
    <location>
        <begin position="20"/>
        <end position="169"/>
    </location>
</feature>
<dbReference type="InterPro" id="IPR035240">
    <property type="entry name" value="SprT_Zn_ribbon"/>
</dbReference>
<keyword evidence="4 7" id="KW-0963">Cytoplasm</keyword>
<feature type="binding site" evidence="7">
    <location>
        <position position="82"/>
    </location>
    <ligand>
        <name>Zn(2+)</name>
        <dbReference type="ChEBI" id="CHEBI:29105"/>
    </ligand>
</feature>
<dbReference type="InterPro" id="IPR023483">
    <property type="entry name" value="Uncharacterised_SprT"/>
</dbReference>
<sequence>MLAAMNMPRVPITLQQAVMRCLRDKLQQANQRLDAQYPEPKITYRQRGTSAGTAWLKEWEIRINPVLLAENGQPFIEEVVPHELAHLLVYRHFGNVAPHGREWQWMMGEILELAPRRTHRFAVASVAGKTFPYTCRCQTHQLTLRRHNRVVRGESEYRCRHCGDILQRQKG</sequence>
<keyword evidence="5 7" id="KW-0479">Metal-binding</keyword>
<feature type="active site" evidence="7">
    <location>
        <position position="83"/>
    </location>
</feature>
<dbReference type="PANTHER" id="PTHR38773:SF1">
    <property type="entry name" value="PROTEIN SPRT"/>
    <property type="match status" value="1"/>
</dbReference>
<evidence type="ECO:0000256" key="6">
    <source>
        <dbReference type="ARBA" id="ARBA00022833"/>
    </source>
</evidence>
<dbReference type="Proteomes" id="UP000254848">
    <property type="component" value="Unassembled WGS sequence"/>
</dbReference>
<proteinExistence type="inferred from homology"/>
<accession>A0A370R1Y0</accession>
<dbReference type="GO" id="GO:0008270">
    <property type="term" value="F:zinc ion binding"/>
    <property type="evidence" value="ECO:0007669"/>
    <property type="project" value="UniProtKB-UniRule"/>
</dbReference>
<gene>
    <name evidence="7" type="primary">sprT</name>
    <name evidence="9" type="ORF">C8D90_102422</name>
</gene>
<dbReference type="PANTHER" id="PTHR38773">
    <property type="entry name" value="PROTEIN SPRT"/>
    <property type="match status" value="1"/>
</dbReference>
<comment type="similarity">
    <text evidence="2 7">Belongs to the SprT family.</text>
</comment>
<dbReference type="InterPro" id="IPR006640">
    <property type="entry name" value="SprT-like_domain"/>
</dbReference>
<dbReference type="SMART" id="SM00731">
    <property type="entry name" value="SprT"/>
    <property type="match status" value="1"/>
</dbReference>
<evidence type="ECO:0000256" key="4">
    <source>
        <dbReference type="ARBA" id="ARBA00022490"/>
    </source>
</evidence>
<dbReference type="HAMAP" id="MF_00746">
    <property type="entry name" value="SprT"/>
    <property type="match status" value="1"/>
</dbReference>
<evidence type="ECO:0000256" key="1">
    <source>
        <dbReference type="ARBA" id="ARBA00004496"/>
    </source>
</evidence>
<evidence type="ECO:0000256" key="3">
    <source>
        <dbReference type="ARBA" id="ARBA00020082"/>
    </source>
</evidence>
<evidence type="ECO:0000259" key="8">
    <source>
        <dbReference type="SMART" id="SM00731"/>
    </source>
</evidence>
<comment type="cofactor">
    <cofactor evidence="7">
        <name>Zn(2+)</name>
        <dbReference type="ChEBI" id="CHEBI:29105"/>
    </cofactor>
    <text evidence="7">Binds 1 zinc ion.</text>
</comment>
<comment type="caution">
    <text evidence="9">The sequence shown here is derived from an EMBL/GenBank/DDBJ whole genome shotgun (WGS) entry which is preliminary data.</text>
</comment>
<organism evidence="9 10">
    <name type="scientific">Enterobacillus tribolii</name>
    <dbReference type="NCBI Taxonomy" id="1487935"/>
    <lineage>
        <taxon>Bacteria</taxon>
        <taxon>Pseudomonadati</taxon>
        <taxon>Pseudomonadota</taxon>
        <taxon>Gammaproteobacteria</taxon>
        <taxon>Enterobacterales</taxon>
        <taxon>Hafniaceae</taxon>
        <taxon>Enterobacillus</taxon>
    </lineage>
</organism>
<name>A0A370R1Y0_9GAMM</name>
<reference evidence="9 10" key="1">
    <citation type="submission" date="2018-07" db="EMBL/GenBank/DDBJ databases">
        <title>Genomic Encyclopedia of Type Strains, Phase IV (KMG-IV): sequencing the most valuable type-strain genomes for metagenomic binning, comparative biology and taxonomic classification.</title>
        <authorList>
            <person name="Goeker M."/>
        </authorList>
    </citation>
    <scope>NUCLEOTIDE SEQUENCE [LARGE SCALE GENOMIC DNA]</scope>
    <source>
        <strain evidence="9 10">DSM 103736</strain>
    </source>
</reference>
<evidence type="ECO:0000313" key="10">
    <source>
        <dbReference type="Proteomes" id="UP000254848"/>
    </source>
</evidence>
<dbReference type="Pfam" id="PF10263">
    <property type="entry name" value="SprT-like"/>
    <property type="match status" value="1"/>
</dbReference>
<evidence type="ECO:0000256" key="5">
    <source>
        <dbReference type="ARBA" id="ARBA00022723"/>
    </source>
</evidence>
<dbReference type="Pfam" id="PF17283">
    <property type="entry name" value="Zn_ribbon_SprT"/>
    <property type="match status" value="1"/>
</dbReference>
<dbReference type="GO" id="GO:0005737">
    <property type="term" value="C:cytoplasm"/>
    <property type="evidence" value="ECO:0007669"/>
    <property type="project" value="UniProtKB-SubCell"/>
</dbReference>
<dbReference type="NCBIfam" id="NF003421">
    <property type="entry name" value="PRK04860.1"/>
    <property type="match status" value="1"/>
</dbReference>
<dbReference type="Gene3D" id="3.30.2010.10">
    <property type="entry name" value="Metalloproteases ('zincins'), catalytic domain"/>
    <property type="match status" value="1"/>
</dbReference>
<evidence type="ECO:0000256" key="7">
    <source>
        <dbReference type="HAMAP-Rule" id="MF_00746"/>
    </source>
</evidence>
<dbReference type="AlphaFoldDB" id="A0A370R1Y0"/>
<keyword evidence="10" id="KW-1185">Reference proteome</keyword>
<feature type="binding site" evidence="7">
    <location>
        <position position="86"/>
    </location>
    <ligand>
        <name>Zn(2+)</name>
        <dbReference type="ChEBI" id="CHEBI:29105"/>
    </ligand>
</feature>
<dbReference type="GO" id="GO:0006950">
    <property type="term" value="P:response to stress"/>
    <property type="evidence" value="ECO:0007669"/>
    <property type="project" value="UniProtKB-ARBA"/>
</dbReference>
<comment type="subcellular location">
    <subcellularLocation>
        <location evidence="1 7">Cytoplasm</location>
    </subcellularLocation>
</comment>
<dbReference type="EMBL" id="QRAP01000002">
    <property type="protein sequence ID" value="RDK95938.1"/>
    <property type="molecule type" value="Genomic_DNA"/>
</dbReference>
<keyword evidence="6 7" id="KW-0862">Zinc</keyword>
<evidence type="ECO:0000256" key="2">
    <source>
        <dbReference type="ARBA" id="ARBA00006591"/>
    </source>
</evidence>
<protein>
    <recommendedName>
        <fullName evidence="3 7">Protein SprT</fullName>
    </recommendedName>
</protein>